<dbReference type="PANTHER" id="PTHR22789">
    <property type="entry name" value="FUCULOSE PHOSPHATE ALDOLASE"/>
    <property type="match status" value="1"/>
</dbReference>
<dbReference type="EC" id="4.1.2.17" evidence="4"/>
<dbReference type="Gene3D" id="3.40.225.10">
    <property type="entry name" value="Class II aldolase/adducin N-terminal domain"/>
    <property type="match status" value="1"/>
</dbReference>
<sequence length="215" mass="23554">MKWESELRLRQEITKAGRRLWQDGLVAHTDGNISVRLDEDWVLITPSGVNKGALKPYQILKVHLHNGEVDGNGKPSVETPLHLAIYRIRPDVNAVVHAHPPYATAFAAAGVALTEPVFPEMIVRFGEIPLVPYATPGTDRLAELVAEALQDHDAALLQNHGAITVGRTLEEACGLMEALEWTAKGLWLAKALGNAIQLTPSEIARLFAMRSNPVR</sequence>
<dbReference type="InterPro" id="IPR050197">
    <property type="entry name" value="Aldolase_class_II_sugar_metab"/>
</dbReference>
<accession>A0ABT2EN75</accession>
<dbReference type="EMBL" id="JANUCP010000003">
    <property type="protein sequence ID" value="MCS3919400.1"/>
    <property type="molecule type" value="Genomic_DNA"/>
</dbReference>
<dbReference type="GO" id="GO:0008738">
    <property type="term" value="F:L-fuculose-phosphate aldolase activity"/>
    <property type="evidence" value="ECO:0007669"/>
    <property type="project" value="UniProtKB-EC"/>
</dbReference>
<evidence type="ECO:0000313" key="4">
    <source>
        <dbReference type="EMBL" id="MCS3919400.1"/>
    </source>
</evidence>
<feature type="domain" description="Class II aldolase/adducin N-terminal" evidence="3">
    <location>
        <begin position="11"/>
        <end position="187"/>
    </location>
</feature>
<evidence type="ECO:0000259" key="3">
    <source>
        <dbReference type="SMART" id="SM01007"/>
    </source>
</evidence>
<dbReference type="PANTHER" id="PTHR22789:SF0">
    <property type="entry name" value="3-OXO-TETRONATE 4-PHOSPHATE DECARBOXYLASE-RELATED"/>
    <property type="match status" value="1"/>
</dbReference>
<keyword evidence="2 4" id="KW-0456">Lyase</keyword>
<dbReference type="Pfam" id="PF00596">
    <property type="entry name" value="Aldolase_II"/>
    <property type="match status" value="1"/>
</dbReference>
<evidence type="ECO:0000256" key="2">
    <source>
        <dbReference type="ARBA" id="ARBA00023239"/>
    </source>
</evidence>
<organism evidence="4 5">
    <name type="scientific">Candidatus Fervidibacter sacchari</name>
    <dbReference type="NCBI Taxonomy" id="1448929"/>
    <lineage>
        <taxon>Bacteria</taxon>
        <taxon>Candidatus Fervidibacterota</taxon>
        <taxon>Candidatus Fervidibacter</taxon>
    </lineage>
</organism>
<dbReference type="RefSeq" id="WP_029699923.1">
    <property type="nucleotide sequence ID" value="NZ_CP130454.1"/>
</dbReference>
<protein>
    <submittedName>
        <fullName evidence="4">L-fuculose-phosphate aldolase</fullName>
        <ecNumber evidence="4">4.1.2.17</ecNumber>
    </submittedName>
</protein>
<proteinExistence type="predicted"/>
<comment type="caution">
    <text evidence="4">The sequence shown here is derived from an EMBL/GenBank/DDBJ whole genome shotgun (WGS) entry which is preliminary data.</text>
</comment>
<dbReference type="InterPro" id="IPR001303">
    <property type="entry name" value="Aldolase_II/adducin_N"/>
</dbReference>
<name>A0ABT2EN75_9BACT</name>
<dbReference type="SMART" id="SM01007">
    <property type="entry name" value="Aldolase_II"/>
    <property type="match status" value="1"/>
</dbReference>
<evidence type="ECO:0000313" key="5">
    <source>
        <dbReference type="Proteomes" id="UP001204798"/>
    </source>
</evidence>
<keyword evidence="5" id="KW-1185">Reference proteome</keyword>
<gene>
    <name evidence="4" type="ORF">M2350_001813</name>
</gene>
<keyword evidence="1" id="KW-0479">Metal-binding</keyword>
<reference evidence="4 5" key="1">
    <citation type="submission" date="2022-08" db="EMBL/GenBank/DDBJ databases">
        <title>Bacterial and archaeal communities from various locations to study Microbial Dark Matter (Phase II).</title>
        <authorList>
            <person name="Stepanauskas R."/>
        </authorList>
    </citation>
    <scope>NUCLEOTIDE SEQUENCE [LARGE SCALE GENOMIC DNA]</scope>
    <source>
        <strain evidence="4 5">PD1</strain>
    </source>
</reference>
<dbReference type="Proteomes" id="UP001204798">
    <property type="component" value="Unassembled WGS sequence"/>
</dbReference>
<evidence type="ECO:0000256" key="1">
    <source>
        <dbReference type="ARBA" id="ARBA00022723"/>
    </source>
</evidence>
<dbReference type="SUPFAM" id="SSF53639">
    <property type="entry name" value="AraD/HMP-PK domain-like"/>
    <property type="match status" value="1"/>
</dbReference>
<dbReference type="InterPro" id="IPR036409">
    <property type="entry name" value="Aldolase_II/adducin_N_sf"/>
</dbReference>